<gene>
    <name evidence="2" type="ORF">mMyoMyo1_010711</name>
</gene>
<feature type="compositionally biased region" description="Basic and acidic residues" evidence="1">
    <location>
        <begin position="12"/>
        <end position="21"/>
    </location>
</feature>
<keyword evidence="3" id="KW-1185">Reference proteome</keyword>
<organism evidence="2 3">
    <name type="scientific">Myotis myotis</name>
    <name type="common">Greater mouse-eared bat</name>
    <name type="synonym">Vespertilio myotis</name>
    <dbReference type="NCBI Taxonomy" id="51298"/>
    <lineage>
        <taxon>Eukaryota</taxon>
        <taxon>Metazoa</taxon>
        <taxon>Chordata</taxon>
        <taxon>Craniata</taxon>
        <taxon>Vertebrata</taxon>
        <taxon>Euteleostomi</taxon>
        <taxon>Mammalia</taxon>
        <taxon>Eutheria</taxon>
        <taxon>Laurasiatheria</taxon>
        <taxon>Chiroptera</taxon>
        <taxon>Yangochiroptera</taxon>
        <taxon>Vespertilionidae</taxon>
        <taxon>Myotis</taxon>
    </lineage>
</organism>
<name>A0A7J7Z5R0_MYOMY</name>
<sequence>MASAFWDVLETGRRQVGEGGRRRGAPGMGRKRSSPQSWRRTGSPQTLPSPADMAPLGRSSTGSGRGRLKVETQMGVRSPLLGHCRPAHTPPSQHRTPCAPVLHDQSCGDLRRFGGDEGGAGLGEGEGGDRSVNIRVLSPIGEEGQALPPTCPRLRLAPAPHRWTITYRFPTPAANTWERMSPACAPPRLGGAHPSYLTAEAQPFRVVIGAAGKAGRAPRRNPRL</sequence>
<dbReference type="EMBL" id="JABWUV010000003">
    <property type="protein sequence ID" value="KAF6369365.1"/>
    <property type="molecule type" value="Genomic_DNA"/>
</dbReference>
<comment type="caution">
    <text evidence="2">The sequence shown here is derived from an EMBL/GenBank/DDBJ whole genome shotgun (WGS) entry which is preliminary data.</text>
</comment>
<dbReference type="Proteomes" id="UP000527355">
    <property type="component" value="Unassembled WGS sequence"/>
</dbReference>
<accession>A0A7J7Z5R0</accession>
<proteinExistence type="predicted"/>
<dbReference type="AlphaFoldDB" id="A0A7J7Z5R0"/>
<evidence type="ECO:0000313" key="2">
    <source>
        <dbReference type="EMBL" id="KAF6369365.1"/>
    </source>
</evidence>
<evidence type="ECO:0000313" key="3">
    <source>
        <dbReference type="Proteomes" id="UP000527355"/>
    </source>
</evidence>
<feature type="compositionally biased region" description="Polar residues" evidence="1">
    <location>
        <begin position="34"/>
        <end position="48"/>
    </location>
</feature>
<protein>
    <submittedName>
        <fullName evidence="2">Uncharacterized protein</fullName>
    </submittedName>
</protein>
<feature type="region of interest" description="Disordered" evidence="1">
    <location>
        <begin position="12"/>
        <end position="98"/>
    </location>
</feature>
<evidence type="ECO:0000256" key="1">
    <source>
        <dbReference type="SAM" id="MobiDB-lite"/>
    </source>
</evidence>
<reference evidence="2 3" key="1">
    <citation type="journal article" date="2020" name="Nature">
        <title>Six reference-quality genomes reveal evolution of bat adaptations.</title>
        <authorList>
            <person name="Jebb D."/>
            <person name="Huang Z."/>
            <person name="Pippel M."/>
            <person name="Hughes G.M."/>
            <person name="Lavrichenko K."/>
            <person name="Devanna P."/>
            <person name="Winkler S."/>
            <person name="Jermiin L.S."/>
            <person name="Skirmuntt E.C."/>
            <person name="Katzourakis A."/>
            <person name="Burkitt-Gray L."/>
            <person name="Ray D.A."/>
            <person name="Sullivan K.A.M."/>
            <person name="Roscito J.G."/>
            <person name="Kirilenko B.M."/>
            <person name="Davalos L.M."/>
            <person name="Corthals A.P."/>
            <person name="Power M.L."/>
            <person name="Jones G."/>
            <person name="Ransome R.D."/>
            <person name="Dechmann D.K.N."/>
            <person name="Locatelli A.G."/>
            <person name="Puechmaille S.J."/>
            <person name="Fedrigo O."/>
            <person name="Jarvis E.D."/>
            <person name="Hiller M."/>
            <person name="Vernes S.C."/>
            <person name="Myers E.W."/>
            <person name="Teeling E.C."/>
        </authorList>
    </citation>
    <scope>NUCLEOTIDE SEQUENCE [LARGE SCALE GENOMIC DNA]</scope>
    <source>
        <strain evidence="2">MMyoMyo1</strain>
        <tissue evidence="2">Flight muscle</tissue>
    </source>
</reference>